<dbReference type="GO" id="GO:0015969">
    <property type="term" value="P:guanosine tetraphosphate metabolic process"/>
    <property type="evidence" value="ECO:0007669"/>
    <property type="project" value="InterPro"/>
</dbReference>
<dbReference type="InterPro" id="IPR007685">
    <property type="entry name" value="RelA_SpoT"/>
</dbReference>
<evidence type="ECO:0000313" key="3">
    <source>
        <dbReference type="Proteomes" id="UP000249066"/>
    </source>
</evidence>
<comment type="caution">
    <text evidence="2">The sequence shown here is derived from an EMBL/GenBank/DDBJ whole genome shotgun (WGS) entry which is preliminary data.</text>
</comment>
<dbReference type="SUPFAM" id="SSF81301">
    <property type="entry name" value="Nucleotidyltransferase"/>
    <property type="match status" value="1"/>
</dbReference>
<accession>A0A2W5AEF0</accession>
<sequence>MTLSKSRIDKAGRSLAHPAELTMEIMELEEDFDEYRISHLEPLSLTTLELQSWLHGYGGGYYIAQRVKRKPQILRKLRRLSVRLTQLQDIGGCRIIVEKNEDVDRLIAFIKENVSKFDSFSVKRVTDYREKGRDETGYRSAHLLLERSGRSLELQIRSRIQHYWAESVERTSVIYGKYLKEQEGDPIVIEYFQHLSDVFYEIESGRDPSVQSKVKLDKMREKAQNIIYESDRNRIFDSSVNEDIVRTLTNTQGSEGDLINWIMVFNWNSGDFVTWDIVGREAESAKAKYTQYESQFSSDDGFEVVMIGSSDIATVRQTHSHYFGIEKFDTILESLDQSIAGFKTRMDIDVGARQILALLVRKKYWGRKGATIDTLRNHFAKGVNTFDSSLSTLKDMGLINMADAHSPVSLNLKKKSEIDGYL</sequence>
<gene>
    <name evidence="2" type="ORF">DI623_02585</name>
</gene>
<dbReference type="Pfam" id="PF04607">
    <property type="entry name" value="RelA_SpoT"/>
    <property type="match status" value="1"/>
</dbReference>
<name>A0A2W5AEF0_9SPHN</name>
<feature type="domain" description="RelA/SpoT" evidence="1">
    <location>
        <begin position="65"/>
        <end position="179"/>
    </location>
</feature>
<dbReference type="InterPro" id="IPR052366">
    <property type="entry name" value="GTP_Pyrophosphokinase"/>
</dbReference>
<dbReference type="Gene3D" id="3.30.460.10">
    <property type="entry name" value="Beta Polymerase, domain 2"/>
    <property type="match status" value="1"/>
</dbReference>
<evidence type="ECO:0000259" key="1">
    <source>
        <dbReference type="SMART" id="SM00954"/>
    </source>
</evidence>
<reference evidence="2 3" key="1">
    <citation type="submission" date="2017-08" db="EMBL/GenBank/DDBJ databases">
        <title>Infants hospitalized years apart are colonized by the same room-sourced microbial strains.</title>
        <authorList>
            <person name="Brooks B."/>
            <person name="Olm M.R."/>
            <person name="Firek B.A."/>
            <person name="Baker R."/>
            <person name="Thomas B.C."/>
            <person name="Morowitz M.J."/>
            <person name="Banfield J.F."/>
        </authorList>
    </citation>
    <scope>NUCLEOTIDE SEQUENCE [LARGE SCALE GENOMIC DNA]</scope>
    <source>
        <strain evidence="2">S2_018_000_R2_101</strain>
    </source>
</reference>
<dbReference type="SMART" id="SM00954">
    <property type="entry name" value="RelA_SpoT"/>
    <property type="match status" value="1"/>
</dbReference>
<organism evidence="2 3">
    <name type="scientific">Sphingomonas sanxanigenens</name>
    <dbReference type="NCBI Taxonomy" id="397260"/>
    <lineage>
        <taxon>Bacteria</taxon>
        <taxon>Pseudomonadati</taxon>
        <taxon>Pseudomonadota</taxon>
        <taxon>Alphaproteobacteria</taxon>
        <taxon>Sphingomonadales</taxon>
        <taxon>Sphingomonadaceae</taxon>
        <taxon>Sphingomonas</taxon>
    </lineage>
</organism>
<dbReference type="Proteomes" id="UP000249066">
    <property type="component" value="Unassembled WGS sequence"/>
</dbReference>
<evidence type="ECO:0000313" key="2">
    <source>
        <dbReference type="EMBL" id="PZO91682.1"/>
    </source>
</evidence>
<dbReference type="CDD" id="cd05399">
    <property type="entry name" value="NT_Rel-Spo_like"/>
    <property type="match status" value="1"/>
</dbReference>
<protein>
    <submittedName>
        <fullName evidence="2">(P)ppGpp synthetase</fullName>
    </submittedName>
</protein>
<dbReference type="PANTHER" id="PTHR47837">
    <property type="entry name" value="GTP PYROPHOSPHOKINASE YJBM"/>
    <property type="match status" value="1"/>
</dbReference>
<dbReference type="InterPro" id="IPR043519">
    <property type="entry name" value="NT_sf"/>
</dbReference>
<proteinExistence type="predicted"/>
<dbReference type="EMBL" id="QFNN01000006">
    <property type="protein sequence ID" value="PZO91682.1"/>
    <property type="molecule type" value="Genomic_DNA"/>
</dbReference>
<dbReference type="AlphaFoldDB" id="A0A2W5AEF0"/>
<dbReference type="PANTHER" id="PTHR47837:SF1">
    <property type="entry name" value="GTP PYROPHOSPHOKINASE YJBM"/>
    <property type="match status" value="1"/>
</dbReference>